<dbReference type="AlphaFoldDB" id="A0A565BVH7"/>
<evidence type="ECO:0000256" key="3">
    <source>
        <dbReference type="ARBA" id="ARBA00022679"/>
    </source>
</evidence>
<dbReference type="Pfam" id="PF00069">
    <property type="entry name" value="Pkinase"/>
    <property type="match status" value="1"/>
</dbReference>
<comment type="catalytic activity">
    <reaction evidence="7">
        <text>L-threonyl-[protein] + ATP = O-phospho-L-threonyl-[protein] + ADP + H(+)</text>
        <dbReference type="Rhea" id="RHEA:46608"/>
        <dbReference type="Rhea" id="RHEA-COMP:11060"/>
        <dbReference type="Rhea" id="RHEA-COMP:11605"/>
        <dbReference type="ChEBI" id="CHEBI:15378"/>
        <dbReference type="ChEBI" id="CHEBI:30013"/>
        <dbReference type="ChEBI" id="CHEBI:30616"/>
        <dbReference type="ChEBI" id="CHEBI:61977"/>
        <dbReference type="ChEBI" id="CHEBI:456216"/>
        <dbReference type="EC" id="2.7.11.1"/>
    </reaction>
</comment>
<evidence type="ECO:0000256" key="7">
    <source>
        <dbReference type="ARBA" id="ARBA00047899"/>
    </source>
</evidence>
<dbReference type="EC" id="2.7.11.1" evidence="1"/>
<evidence type="ECO:0000313" key="11">
    <source>
        <dbReference type="EMBL" id="VVB05371.1"/>
    </source>
</evidence>
<keyword evidence="4" id="KW-0547">Nucleotide-binding</keyword>
<evidence type="ECO:0000256" key="4">
    <source>
        <dbReference type="ARBA" id="ARBA00022741"/>
    </source>
</evidence>
<dbReference type="SMART" id="SM00220">
    <property type="entry name" value="S_TKc"/>
    <property type="match status" value="1"/>
</dbReference>
<dbReference type="Gene3D" id="1.10.510.10">
    <property type="entry name" value="Transferase(Phosphotransferase) domain 1"/>
    <property type="match status" value="1"/>
</dbReference>
<feature type="region of interest" description="Disordered" evidence="9">
    <location>
        <begin position="523"/>
        <end position="547"/>
    </location>
</feature>
<feature type="domain" description="Protein kinase" evidence="10">
    <location>
        <begin position="22"/>
        <end position="280"/>
    </location>
</feature>
<dbReference type="CDD" id="cd13983">
    <property type="entry name" value="STKc_WNK"/>
    <property type="match status" value="1"/>
</dbReference>
<dbReference type="InterPro" id="IPR000719">
    <property type="entry name" value="Prot_kinase_dom"/>
</dbReference>
<feature type="compositionally biased region" description="Polar residues" evidence="9">
    <location>
        <begin position="530"/>
        <end position="541"/>
    </location>
</feature>
<keyword evidence="3" id="KW-0808">Transferase</keyword>
<evidence type="ECO:0000313" key="12">
    <source>
        <dbReference type="Proteomes" id="UP000489600"/>
    </source>
</evidence>
<accession>A0A565BVH7</accession>
<comment type="caution">
    <text evidence="11">The sequence shown here is derived from an EMBL/GenBank/DDBJ whole genome shotgun (WGS) entry which is preliminary data.</text>
</comment>
<keyword evidence="2" id="KW-0723">Serine/threonine-protein kinase</keyword>
<evidence type="ECO:0000256" key="9">
    <source>
        <dbReference type="SAM" id="MobiDB-lite"/>
    </source>
</evidence>
<dbReference type="Gene3D" id="3.30.200.20">
    <property type="entry name" value="Phosphorylase Kinase, domain 1"/>
    <property type="match status" value="1"/>
</dbReference>
<evidence type="ECO:0000256" key="8">
    <source>
        <dbReference type="ARBA" id="ARBA00048679"/>
    </source>
</evidence>
<dbReference type="InterPro" id="IPR008271">
    <property type="entry name" value="Ser/Thr_kinase_AS"/>
</dbReference>
<protein>
    <recommendedName>
        <fullName evidence="1">non-specific serine/threonine protein kinase</fullName>
        <ecNumber evidence="1">2.7.11.1</ecNumber>
    </recommendedName>
</protein>
<dbReference type="InterPro" id="IPR050588">
    <property type="entry name" value="WNK_Ser-Thr_kinase"/>
</dbReference>
<gene>
    <name evidence="11" type="ORF">ANE_LOCUS15815</name>
</gene>
<organism evidence="11 12">
    <name type="scientific">Arabis nemorensis</name>
    <dbReference type="NCBI Taxonomy" id="586526"/>
    <lineage>
        <taxon>Eukaryota</taxon>
        <taxon>Viridiplantae</taxon>
        <taxon>Streptophyta</taxon>
        <taxon>Embryophyta</taxon>
        <taxon>Tracheophyta</taxon>
        <taxon>Spermatophyta</taxon>
        <taxon>Magnoliopsida</taxon>
        <taxon>eudicotyledons</taxon>
        <taxon>Gunneridae</taxon>
        <taxon>Pentapetalae</taxon>
        <taxon>rosids</taxon>
        <taxon>malvids</taxon>
        <taxon>Brassicales</taxon>
        <taxon>Brassicaceae</taxon>
        <taxon>Arabideae</taxon>
        <taxon>Arabis</taxon>
    </lineage>
</organism>
<dbReference type="PROSITE" id="PS50011">
    <property type="entry name" value="PROTEIN_KINASE_DOM"/>
    <property type="match status" value="1"/>
</dbReference>
<dbReference type="Proteomes" id="UP000489600">
    <property type="component" value="Unassembled WGS sequence"/>
</dbReference>
<keyword evidence="6" id="KW-0067">ATP-binding</keyword>
<evidence type="ECO:0000256" key="6">
    <source>
        <dbReference type="ARBA" id="ARBA00022840"/>
    </source>
</evidence>
<dbReference type="OrthoDB" id="4062651at2759"/>
<keyword evidence="12" id="KW-1185">Reference proteome</keyword>
<dbReference type="FunFam" id="1.10.510.10:FF:000046">
    <property type="entry name" value="probable serine/threonine-protein kinase WNK9"/>
    <property type="match status" value="1"/>
</dbReference>
<dbReference type="SUPFAM" id="SSF56112">
    <property type="entry name" value="Protein kinase-like (PK-like)"/>
    <property type="match status" value="1"/>
</dbReference>
<evidence type="ECO:0000256" key="1">
    <source>
        <dbReference type="ARBA" id="ARBA00012513"/>
    </source>
</evidence>
<dbReference type="InterPro" id="IPR011009">
    <property type="entry name" value="Kinase-like_dom_sf"/>
</dbReference>
<reference evidence="11" key="1">
    <citation type="submission" date="2019-07" db="EMBL/GenBank/DDBJ databases">
        <authorList>
            <person name="Dittberner H."/>
        </authorList>
    </citation>
    <scope>NUCLEOTIDE SEQUENCE [LARGE SCALE GENOMIC DNA]</scope>
</reference>
<dbReference type="GO" id="GO:0005524">
    <property type="term" value="F:ATP binding"/>
    <property type="evidence" value="ECO:0007669"/>
    <property type="project" value="UniProtKB-KW"/>
</dbReference>
<comment type="catalytic activity">
    <reaction evidence="8">
        <text>L-seryl-[protein] + ATP = O-phospho-L-seryl-[protein] + ADP + H(+)</text>
        <dbReference type="Rhea" id="RHEA:17989"/>
        <dbReference type="Rhea" id="RHEA-COMP:9863"/>
        <dbReference type="Rhea" id="RHEA-COMP:11604"/>
        <dbReference type="ChEBI" id="CHEBI:15378"/>
        <dbReference type="ChEBI" id="CHEBI:29999"/>
        <dbReference type="ChEBI" id="CHEBI:30616"/>
        <dbReference type="ChEBI" id="CHEBI:83421"/>
        <dbReference type="ChEBI" id="CHEBI:456216"/>
        <dbReference type="EC" id="2.7.11.1"/>
    </reaction>
</comment>
<sequence length="547" mass="62369">MYMEFSDGSTPYVETDPSGRYGRFREVLGKGAMKTVYKAFDQVLGMEVAWNQVKLNEVFRSPEPLQRLYSEVHLLKNLNHESIIRYFTSWIDVNRRTFNFITELFTSGTLREYRRKYQKVDIRAIKSWARQILNGLAYLHGHDPPVIHRDLKCDNIFVNGHLGQVKIGDLGLAAILRESQHAHSVIGTPEFMAPELYEEDYNQLVDIYSFGMCVLEMLTGEYPYSECSNPAQIYKKVTSGKLPESFHLIQNTEAQRFVGKCLETVSKRLSAKELLEDPFLATTDERDLAPIYRLPPQLAIQNLAANGTVMEQLPLTTDPTRTTDMSITGRMNSEDHTIFLQVQISDGDGHVRNIHFPFNIVSDTPLEVALEMVKELEITDWDPLEIAAMIENEISLLVPNWRAHDSSLQHHSFGHEDDDEVNGEGGGGRTRPFSSASSSHDSPLEVRGNNDGFNNDMIRGNEGGSGRSNSWLNSSTYHYSPATDDDDQIHQQRRRVRLHNMRSLVDTRTQVLHRSLMELINKRRGGGFNPNVNELQHQPSTDFLRRS</sequence>
<dbReference type="PANTHER" id="PTHR13902">
    <property type="entry name" value="SERINE/THREONINE-PROTEIN KINASE WNK WITH NO LYSINE -RELATED"/>
    <property type="match status" value="1"/>
</dbReference>
<feature type="region of interest" description="Disordered" evidence="9">
    <location>
        <begin position="408"/>
        <end position="490"/>
    </location>
</feature>
<dbReference type="FunFam" id="3.30.200.20:FF:000075">
    <property type="entry name" value="Probable serine/threonine-protein kinase WNK1"/>
    <property type="match status" value="1"/>
</dbReference>
<evidence type="ECO:0000259" key="10">
    <source>
        <dbReference type="PROSITE" id="PS50011"/>
    </source>
</evidence>
<evidence type="ECO:0000256" key="2">
    <source>
        <dbReference type="ARBA" id="ARBA00022527"/>
    </source>
</evidence>
<name>A0A565BVH7_9BRAS</name>
<dbReference type="PROSITE" id="PS00108">
    <property type="entry name" value="PROTEIN_KINASE_ST"/>
    <property type="match status" value="1"/>
</dbReference>
<evidence type="ECO:0000256" key="5">
    <source>
        <dbReference type="ARBA" id="ARBA00022777"/>
    </source>
</evidence>
<dbReference type="GO" id="GO:0004674">
    <property type="term" value="F:protein serine/threonine kinase activity"/>
    <property type="evidence" value="ECO:0007669"/>
    <property type="project" value="UniProtKB-KW"/>
</dbReference>
<proteinExistence type="predicted"/>
<dbReference type="EMBL" id="CABITT030000005">
    <property type="protein sequence ID" value="VVB05371.1"/>
    <property type="molecule type" value="Genomic_DNA"/>
</dbReference>
<keyword evidence="5" id="KW-0418">Kinase</keyword>